<keyword evidence="4" id="KW-0676">Redox-active center</keyword>
<dbReference type="Gene3D" id="3.40.30.10">
    <property type="entry name" value="Glutaredoxin"/>
    <property type="match status" value="1"/>
</dbReference>
<gene>
    <name evidence="6" type="ORF">ACFOET_16030</name>
</gene>
<dbReference type="PANTHER" id="PTHR42852">
    <property type="entry name" value="THIOL:DISULFIDE INTERCHANGE PROTEIN DSBE"/>
    <property type="match status" value="1"/>
</dbReference>
<keyword evidence="7" id="KW-1185">Reference proteome</keyword>
<proteinExistence type="predicted"/>
<evidence type="ECO:0000259" key="5">
    <source>
        <dbReference type="PROSITE" id="PS51352"/>
    </source>
</evidence>
<sequence length="130" mass="15274">MNKYELDAALDEPMLQANGERLSWKQMMERYKGRHVYVDIWASWCAPCRVEMPNSLELKKKYKDIAFVYLSTDKVQQDWLQANSEEQLPEYQVKSIPQYFILDTNGNVIADNAPRPSDPSLEQLFDMYSN</sequence>
<evidence type="ECO:0000313" key="6">
    <source>
        <dbReference type="EMBL" id="MFC3199134.1"/>
    </source>
</evidence>
<evidence type="ECO:0000256" key="1">
    <source>
        <dbReference type="ARBA" id="ARBA00004196"/>
    </source>
</evidence>
<dbReference type="InterPro" id="IPR050553">
    <property type="entry name" value="Thioredoxin_ResA/DsbE_sf"/>
</dbReference>
<dbReference type="PANTHER" id="PTHR42852:SF6">
    <property type="entry name" value="THIOL:DISULFIDE INTERCHANGE PROTEIN DSBE"/>
    <property type="match status" value="1"/>
</dbReference>
<comment type="subcellular location">
    <subcellularLocation>
        <location evidence="1">Cell envelope</location>
    </subcellularLocation>
</comment>
<evidence type="ECO:0000256" key="3">
    <source>
        <dbReference type="ARBA" id="ARBA00023157"/>
    </source>
</evidence>
<evidence type="ECO:0000256" key="2">
    <source>
        <dbReference type="ARBA" id="ARBA00022748"/>
    </source>
</evidence>
<dbReference type="PROSITE" id="PS51352">
    <property type="entry name" value="THIOREDOXIN_2"/>
    <property type="match status" value="1"/>
</dbReference>
<dbReference type="Pfam" id="PF00085">
    <property type="entry name" value="Thioredoxin"/>
    <property type="match status" value="1"/>
</dbReference>
<accession>A0ABV7JME2</accession>
<dbReference type="SUPFAM" id="SSF52833">
    <property type="entry name" value="Thioredoxin-like"/>
    <property type="match status" value="1"/>
</dbReference>
<reference evidence="7" key="1">
    <citation type="journal article" date="2019" name="Int. J. Syst. Evol. Microbiol.">
        <title>The Global Catalogue of Microorganisms (GCM) 10K type strain sequencing project: providing services to taxonomists for standard genome sequencing and annotation.</title>
        <authorList>
            <consortium name="The Broad Institute Genomics Platform"/>
            <consortium name="The Broad Institute Genome Sequencing Center for Infectious Disease"/>
            <person name="Wu L."/>
            <person name="Ma J."/>
        </authorList>
    </citation>
    <scope>NUCLEOTIDE SEQUENCE [LARGE SCALE GENOMIC DNA]</scope>
    <source>
        <strain evidence="7">KCTC 52416</strain>
    </source>
</reference>
<dbReference type="InterPro" id="IPR013766">
    <property type="entry name" value="Thioredoxin_domain"/>
</dbReference>
<evidence type="ECO:0000313" key="7">
    <source>
        <dbReference type="Proteomes" id="UP001595526"/>
    </source>
</evidence>
<feature type="domain" description="Thioredoxin" evidence="5">
    <location>
        <begin position="3"/>
        <end position="130"/>
    </location>
</feature>
<dbReference type="CDD" id="cd02966">
    <property type="entry name" value="TlpA_like_family"/>
    <property type="match status" value="1"/>
</dbReference>
<keyword evidence="2" id="KW-0201">Cytochrome c-type biogenesis</keyword>
<dbReference type="EMBL" id="JBHRTA010000038">
    <property type="protein sequence ID" value="MFC3199134.1"/>
    <property type="molecule type" value="Genomic_DNA"/>
</dbReference>
<keyword evidence="3" id="KW-1015">Disulfide bond</keyword>
<evidence type="ECO:0000256" key="4">
    <source>
        <dbReference type="ARBA" id="ARBA00023284"/>
    </source>
</evidence>
<dbReference type="Proteomes" id="UP001595526">
    <property type="component" value="Unassembled WGS sequence"/>
</dbReference>
<dbReference type="InterPro" id="IPR036249">
    <property type="entry name" value="Thioredoxin-like_sf"/>
</dbReference>
<protein>
    <submittedName>
        <fullName evidence="6">TlpA family protein disulfide reductase</fullName>
    </submittedName>
</protein>
<comment type="caution">
    <text evidence="6">The sequence shown here is derived from an EMBL/GenBank/DDBJ whole genome shotgun (WGS) entry which is preliminary data.</text>
</comment>
<organism evidence="6 7">
    <name type="scientific">Parapedobacter deserti</name>
    <dbReference type="NCBI Taxonomy" id="1912957"/>
    <lineage>
        <taxon>Bacteria</taxon>
        <taxon>Pseudomonadati</taxon>
        <taxon>Bacteroidota</taxon>
        <taxon>Sphingobacteriia</taxon>
        <taxon>Sphingobacteriales</taxon>
        <taxon>Sphingobacteriaceae</taxon>
        <taxon>Parapedobacter</taxon>
    </lineage>
</organism>
<dbReference type="RefSeq" id="WP_379024459.1">
    <property type="nucleotide sequence ID" value="NZ_JBHRTA010000038.1"/>
</dbReference>
<name>A0ABV7JME2_9SPHI</name>